<protein>
    <recommendedName>
        <fullName evidence="6">PNPLA domain-containing protein</fullName>
    </recommendedName>
</protein>
<feature type="domain" description="PNPLA" evidence="6">
    <location>
        <begin position="88"/>
        <end position="356"/>
    </location>
</feature>
<evidence type="ECO:0000313" key="7">
    <source>
        <dbReference type="EMBL" id="KAL2058179.1"/>
    </source>
</evidence>
<accession>A0ABR4BK30</accession>
<feature type="active site" description="Nucleophile" evidence="4">
    <location>
        <position position="180"/>
    </location>
</feature>
<evidence type="ECO:0000313" key="8">
    <source>
        <dbReference type="Proteomes" id="UP001590951"/>
    </source>
</evidence>
<keyword evidence="1 4" id="KW-0378">Hydrolase</keyword>
<evidence type="ECO:0000256" key="5">
    <source>
        <dbReference type="SAM" id="MobiDB-lite"/>
    </source>
</evidence>
<dbReference type="PANTHER" id="PTHR24185:SF1">
    <property type="entry name" value="CALCIUM-INDEPENDENT PHOSPHOLIPASE A2-GAMMA"/>
    <property type="match status" value="1"/>
</dbReference>
<feature type="compositionally biased region" description="Polar residues" evidence="5">
    <location>
        <begin position="1"/>
        <end position="10"/>
    </location>
</feature>
<dbReference type="PANTHER" id="PTHR24185">
    <property type="entry name" value="CALCIUM-INDEPENDENT PHOSPHOLIPASE A2-GAMMA"/>
    <property type="match status" value="1"/>
</dbReference>
<dbReference type="Gene3D" id="3.40.1090.10">
    <property type="entry name" value="Cytosolic phospholipase A2 catalytic domain"/>
    <property type="match status" value="1"/>
</dbReference>
<keyword evidence="2 4" id="KW-0442">Lipid degradation</keyword>
<feature type="short sequence motif" description="GXSXG" evidence="4">
    <location>
        <begin position="178"/>
        <end position="182"/>
    </location>
</feature>
<feature type="compositionally biased region" description="Polar residues" evidence="5">
    <location>
        <begin position="19"/>
        <end position="36"/>
    </location>
</feature>
<feature type="short sequence motif" description="GXGXXG" evidence="4">
    <location>
        <begin position="92"/>
        <end position="97"/>
    </location>
</feature>
<organism evidence="7 8">
    <name type="scientific">Lepraria finkii</name>
    <dbReference type="NCBI Taxonomy" id="1340010"/>
    <lineage>
        <taxon>Eukaryota</taxon>
        <taxon>Fungi</taxon>
        <taxon>Dikarya</taxon>
        <taxon>Ascomycota</taxon>
        <taxon>Pezizomycotina</taxon>
        <taxon>Lecanoromycetes</taxon>
        <taxon>OSLEUM clade</taxon>
        <taxon>Lecanoromycetidae</taxon>
        <taxon>Lecanorales</taxon>
        <taxon>Lecanorineae</taxon>
        <taxon>Stereocaulaceae</taxon>
        <taxon>Lepraria</taxon>
    </lineage>
</organism>
<feature type="region of interest" description="Disordered" evidence="5">
    <location>
        <begin position="1"/>
        <end position="85"/>
    </location>
</feature>
<dbReference type="InterPro" id="IPR016035">
    <property type="entry name" value="Acyl_Trfase/lysoPLipase"/>
</dbReference>
<comment type="caution">
    <text evidence="7">The sequence shown here is derived from an EMBL/GenBank/DDBJ whole genome shotgun (WGS) entry which is preliminary data.</text>
</comment>
<feature type="active site" description="Proton acceptor" evidence="4">
    <location>
        <position position="343"/>
    </location>
</feature>
<dbReference type="Pfam" id="PF01734">
    <property type="entry name" value="Patatin"/>
    <property type="match status" value="1"/>
</dbReference>
<evidence type="ECO:0000256" key="1">
    <source>
        <dbReference type="ARBA" id="ARBA00022801"/>
    </source>
</evidence>
<feature type="short sequence motif" description="DGA/G" evidence="4">
    <location>
        <begin position="343"/>
        <end position="345"/>
    </location>
</feature>
<dbReference type="SUPFAM" id="SSF52151">
    <property type="entry name" value="FabD/lysophospholipase-like"/>
    <property type="match status" value="1"/>
</dbReference>
<feature type="compositionally biased region" description="Polar residues" evidence="5">
    <location>
        <begin position="58"/>
        <end position="77"/>
    </location>
</feature>
<keyword evidence="3 4" id="KW-0443">Lipid metabolism</keyword>
<dbReference type="PROSITE" id="PS51635">
    <property type="entry name" value="PNPLA"/>
    <property type="match status" value="1"/>
</dbReference>
<reference evidence="7 8" key="1">
    <citation type="submission" date="2024-09" db="EMBL/GenBank/DDBJ databases">
        <title>Rethinking Asexuality: The Enigmatic Case of Functional Sexual Genes in Lepraria (Stereocaulaceae).</title>
        <authorList>
            <person name="Doellman M."/>
            <person name="Sun Y."/>
            <person name="Barcenas-Pena A."/>
            <person name="Lumbsch H.T."/>
            <person name="Grewe F."/>
        </authorList>
    </citation>
    <scope>NUCLEOTIDE SEQUENCE [LARGE SCALE GENOMIC DNA]</scope>
    <source>
        <strain evidence="7 8">Grewe 0041</strain>
    </source>
</reference>
<name>A0ABR4BK30_9LECA</name>
<dbReference type="Proteomes" id="UP001590951">
    <property type="component" value="Unassembled WGS sequence"/>
</dbReference>
<sequence>MSSFTPQQPRSAAGPGSSEDVQTDQPQGLLSAPSTSAHRHNILPREPSSISSRDRGGTETQASTPETNATHTASSPTEPDPWSRKNLLTFDGGGVRGFSSLLILQAIMIEIAIIEQDRNPQATSSVHPLIPRPRRLVRVTQSRINTQRRNDPSQDRFFGPDPASSHYLPCHYFDYIAGTSTGGLIAIMLGRLAMTVDECLDAYEQLADGVFGHPRRFHIRKPPWIPRDKYDHARLEKAIKEIIKQRNPLQHTNTMFRQPREDMCRTIVIAWQKFNVTGIRVPYLFRSYRHPKSVQGTYDVLERNPDALDEYQIWQVGRATAAAPTYFKAVKLEEEDDKTEYIDGGFGANNPTEEAYRSVKQLKHNDPRAVQVVVSIGTGKNLETDPNPSAGYSLYLLYMNAAAKWATQSEATHHNVADATNGMVDYFRLNVEHGLGKMKLDAWKGKRGSKTLGLIRTKTQEYLESPDGKQYVSGAARRLVEVRQSRSTWRLDPDHWERFCHGVEYACRVSQCSWGERRWERQGLRRHLEEVHPSHCNANRLESLLDAGRCFPQETTP</sequence>
<evidence type="ECO:0000256" key="3">
    <source>
        <dbReference type="ARBA" id="ARBA00023098"/>
    </source>
</evidence>
<dbReference type="InterPro" id="IPR002641">
    <property type="entry name" value="PNPLA_dom"/>
</dbReference>
<evidence type="ECO:0000259" key="6">
    <source>
        <dbReference type="PROSITE" id="PS51635"/>
    </source>
</evidence>
<gene>
    <name evidence="7" type="ORF">ABVK25_001797</name>
</gene>
<evidence type="ECO:0000256" key="4">
    <source>
        <dbReference type="PROSITE-ProRule" id="PRU01161"/>
    </source>
</evidence>
<dbReference type="EMBL" id="JBHFEH010000003">
    <property type="protein sequence ID" value="KAL2058179.1"/>
    <property type="molecule type" value="Genomic_DNA"/>
</dbReference>
<evidence type="ECO:0000256" key="2">
    <source>
        <dbReference type="ARBA" id="ARBA00022963"/>
    </source>
</evidence>
<keyword evidence="8" id="KW-1185">Reference proteome</keyword>
<proteinExistence type="predicted"/>